<reference evidence="2" key="1">
    <citation type="submission" date="2021-02" db="EMBL/GenBank/DDBJ databases">
        <title>Genome sequence Cadophora malorum strain M34.</title>
        <authorList>
            <person name="Stefanovic E."/>
            <person name="Vu D."/>
            <person name="Scully C."/>
            <person name="Dijksterhuis J."/>
            <person name="Roader J."/>
            <person name="Houbraken J."/>
        </authorList>
    </citation>
    <scope>NUCLEOTIDE SEQUENCE</scope>
    <source>
        <strain evidence="2">M34</strain>
    </source>
</reference>
<gene>
    <name evidence="2" type="ORF">IFR04_004068</name>
</gene>
<evidence type="ECO:0000313" key="2">
    <source>
        <dbReference type="EMBL" id="KAG4422846.1"/>
    </source>
</evidence>
<dbReference type="AlphaFoldDB" id="A0A8H7WDG0"/>
<dbReference type="Proteomes" id="UP000664132">
    <property type="component" value="Unassembled WGS sequence"/>
</dbReference>
<dbReference type="EMBL" id="JAFJYH010000043">
    <property type="protein sequence ID" value="KAG4422846.1"/>
    <property type="molecule type" value="Genomic_DNA"/>
</dbReference>
<protein>
    <submittedName>
        <fullName evidence="2">Uncharacterized protein</fullName>
    </submittedName>
</protein>
<name>A0A8H7WDG0_9HELO</name>
<evidence type="ECO:0000256" key="1">
    <source>
        <dbReference type="SAM" id="MobiDB-lite"/>
    </source>
</evidence>
<accession>A0A8H7WDG0</accession>
<feature type="region of interest" description="Disordered" evidence="1">
    <location>
        <begin position="33"/>
        <end position="69"/>
    </location>
</feature>
<comment type="caution">
    <text evidence="2">The sequence shown here is derived from an EMBL/GenBank/DDBJ whole genome shotgun (WGS) entry which is preliminary data.</text>
</comment>
<sequence>MRVTRMPDREPADAFRAQDFAVARHALLDLDEAGERGHGAEEEDVVGGVDKEGRLLVGGEEGTEGEGVRLMEEGGEVGFGGEEEVGAVNGDGVGVGGSSCYCALT</sequence>
<evidence type="ECO:0000313" key="3">
    <source>
        <dbReference type="Proteomes" id="UP000664132"/>
    </source>
</evidence>
<keyword evidence="3" id="KW-1185">Reference proteome</keyword>
<proteinExistence type="predicted"/>
<organism evidence="2 3">
    <name type="scientific">Cadophora malorum</name>
    <dbReference type="NCBI Taxonomy" id="108018"/>
    <lineage>
        <taxon>Eukaryota</taxon>
        <taxon>Fungi</taxon>
        <taxon>Dikarya</taxon>
        <taxon>Ascomycota</taxon>
        <taxon>Pezizomycotina</taxon>
        <taxon>Leotiomycetes</taxon>
        <taxon>Helotiales</taxon>
        <taxon>Ploettnerulaceae</taxon>
        <taxon>Cadophora</taxon>
    </lineage>
</organism>